<proteinExistence type="predicted"/>
<evidence type="ECO:0000313" key="2">
    <source>
        <dbReference type="Proteomes" id="UP000183567"/>
    </source>
</evidence>
<dbReference type="EMBL" id="LVVM01006330">
    <property type="protein sequence ID" value="OJA08321.1"/>
    <property type="molecule type" value="Genomic_DNA"/>
</dbReference>
<keyword evidence="2" id="KW-1185">Reference proteome</keyword>
<reference evidence="1 2" key="1">
    <citation type="submission" date="2016-03" db="EMBL/GenBank/DDBJ databases">
        <title>Comparative genomics of the ectomycorrhizal sister species Rhizopogon vinicolor and Rhizopogon vesiculosus (Basidiomycota: Boletales) reveals a divergence of the mating type B locus.</title>
        <authorList>
            <person name="Mujic A.B."/>
            <person name="Kuo A."/>
            <person name="Tritt A."/>
            <person name="Lipzen A."/>
            <person name="Chen C."/>
            <person name="Johnson J."/>
            <person name="Sharma A."/>
            <person name="Barry K."/>
            <person name="Grigoriev I.V."/>
            <person name="Spatafora J.W."/>
        </authorList>
    </citation>
    <scope>NUCLEOTIDE SEQUENCE [LARGE SCALE GENOMIC DNA]</scope>
    <source>
        <strain evidence="1 2">AM-OR11-056</strain>
    </source>
</reference>
<dbReference type="OrthoDB" id="2677454at2759"/>
<dbReference type="Proteomes" id="UP000183567">
    <property type="component" value="Unassembled WGS sequence"/>
</dbReference>
<gene>
    <name evidence="1" type="ORF">AZE42_11887</name>
</gene>
<protein>
    <submittedName>
        <fullName evidence="1">Uncharacterized protein</fullName>
    </submittedName>
</protein>
<evidence type="ECO:0000313" key="1">
    <source>
        <dbReference type="EMBL" id="OJA08321.1"/>
    </source>
</evidence>
<sequence>MSPLYCNTILGCLNARAFIHNGIHRDRSSTFQLGSVSTWHAGGAQRPLSVTAETKQTIETDSLDGQTLQALSGLSHYRT</sequence>
<organism evidence="1 2">
    <name type="scientific">Rhizopogon vesiculosus</name>
    <dbReference type="NCBI Taxonomy" id="180088"/>
    <lineage>
        <taxon>Eukaryota</taxon>
        <taxon>Fungi</taxon>
        <taxon>Dikarya</taxon>
        <taxon>Basidiomycota</taxon>
        <taxon>Agaricomycotina</taxon>
        <taxon>Agaricomycetes</taxon>
        <taxon>Agaricomycetidae</taxon>
        <taxon>Boletales</taxon>
        <taxon>Suillineae</taxon>
        <taxon>Rhizopogonaceae</taxon>
        <taxon>Rhizopogon</taxon>
    </lineage>
</organism>
<comment type="caution">
    <text evidence="1">The sequence shown here is derived from an EMBL/GenBank/DDBJ whole genome shotgun (WGS) entry which is preliminary data.</text>
</comment>
<name>A0A1J8Q3M2_9AGAM</name>
<dbReference type="AlphaFoldDB" id="A0A1J8Q3M2"/>
<accession>A0A1J8Q3M2</accession>